<dbReference type="PRINTS" id="PR00463">
    <property type="entry name" value="EP450I"/>
</dbReference>
<proteinExistence type="inferred from homology"/>
<dbReference type="EMBL" id="ML996085">
    <property type="protein sequence ID" value="KAF2152840.1"/>
    <property type="molecule type" value="Genomic_DNA"/>
</dbReference>
<dbReference type="Pfam" id="PF00067">
    <property type="entry name" value="p450"/>
    <property type="match status" value="2"/>
</dbReference>
<dbReference type="GO" id="GO:0016705">
    <property type="term" value="F:oxidoreductase activity, acting on paired donors, with incorporation or reduction of molecular oxygen"/>
    <property type="evidence" value="ECO:0007669"/>
    <property type="project" value="InterPro"/>
</dbReference>
<dbReference type="Gene3D" id="1.10.630.10">
    <property type="entry name" value="Cytochrome P450"/>
    <property type="match status" value="1"/>
</dbReference>
<evidence type="ECO:0000256" key="5">
    <source>
        <dbReference type="PIRSR" id="PIRSR602401-1"/>
    </source>
</evidence>
<comment type="similarity">
    <text evidence="2 6">Belongs to the cytochrome P450 family.</text>
</comment>
<evidence type="ECO:0000256" key="7">
    <source>
        <dbReference type="SAM" id="Phobius"/>
    </source>
</evidence>
<dbReference type="InterPro" id="IPR050121">
    <property type="entry name" value="Cytochrome_P450_monoxygenase"/>
</dbReference>
<keyword evidence="5 6" id="KW-0349">Heme</keyword>
<evidence type="ECO:0000256" key="4">
    <source>
        <dbReference type="ARBA" id="ARBA00023004"/>
    </source>
</evidence>
<evidence type="ECO:0000256" key="6">
    <source>
        <dbReference type="RuleBase" id="RU000461"/>
    </source>
</evidence>
<dbReference type="InterPro" id="IPR017972">
    <property type="entry name" value="Cyt_P450_CS"/>
</dbReference>
<keyword evidence="7" id="KW-0812">Transmembrane</keyword>
<dbReference type="PANTHER" id="PTHR24305:SF232">
    <property type="entry name" value="P450, PUTATIVE (EUROFUNG)-RELATED"/>
    <property type="match status" value="1"/>
</dbReference>
<protein>
    <submittedName>
        <fullName evidence="8">Cytochrome P450</fullName>
    </submittedName>
</protein>
<keyword evidence="9" id="KW-1185">Reference proteome</keyword>
<keyword evidence="4 5" id="KW-0408">Iron</keyword>
<dbReference type="PRINTS" id="PR00385">
    <property type="entry name" value="P450"/>
</dbReference>
<keyword evidence="6" id="KW-0503">Monooxygenase</keyword>
<dbReference type="Proteomes" id="UP000799439">
    <property type="component" value="Unassembled WGS sequence"/>
</dbReference>
<organism evidence="8 9">
    <name type="scientific">Myriangium duriaei CBS 260.36</name>
    <dbReference type="NCBI Taxonomy" id="1168546"/>
    <lineage>
        <taxon>Eukaryota</taxon>
        <taxon>Fungi</taxon>
        <taxon>Dikarya</taxon>
        <taxon>Ascomycota</taxon>
        <taxon>Pezizomycotina</taxon>
        <taxon>Dothideomycetes</taxon>
        <taxon>Dothideomycetidae</taxon>
        <taxon>Myriangiales</taxon>
        <taxon>Myriangiaceae</taxon>
        <taxon>Myriangium</taxon>
    </lineage>
</organism>
<dbReference type="AlphaFoldDB" id="A0A9P4J2D6"/>
<feature type="transmembrane region" description="Helical" evidence="7">
    <location>
        <begin position="20"/>
        <end position="39"/>
    </location>
</feature>
<keyword evidence="7" id="KW-0472">Membrane</keyword>
<dbReference type="PROSITE" id="PS00086">
    <property type="entry name" value="CYTOCHROME_P450"/>
    <property type="match status" value="1"/>
</dbReference>
<dbReference type="GO" id="GO:0005506">
    <property type="term" value="F:iron ion binding"/>
    <property type="evidence" value="ECO:0007669"/>
    <property type="project" value="InterPro"/>
</dbReference>
<gene>
    <name evidence="8" type="ORF">K461DRAFT_293160</name>
</gene>
<evidence type="ECO:0000313" key="9">
    <source>
        <dbReference type="Proteomes" id="UP000799439"/>
    </source>
</evidence>
<dbReference type="GO" id="GO:0020037">
    <property type="term" value="F:heme binding"/>
    <property type="evidence" value="ECO:0007669"/>
    <property type="project" value="InterPro"/>
</dbReference>
<keyword evidence="3 5" id="KW-0479">Metal-binding</keyword>
<evidence type="ECO:0000313" key="8">
    <source>
        <dbReference type="EMBL" id="KAF2152840.1"/>
    </source>
</evidence>
<dbReference type="InterPro" id="IPR001128">
    <property type="entry name" value="Cyt_P450"/>
</dbReference>
<dbReference type="OrthoDB" id="3934656at2759"/>
<name>A0A9P4J2D6_9PEZI</name>
<evidence type="ECO:0000256" key="3">
    <source>
        <dbReference type="ARBA" id="ARBA00022723"/>
    </source>
</evidence>
<dbReference type="InterPro" id="IPR002401">
    <property type="entry name" value="Cyt_P450_E_grp-I"/>
</dbReference>
<evidence type="ECO:0000256" key="1">
    <source>
        <dbReference type="ARBA" id="ARBA00001971"/>
    </source>
</evidence>
<dbReference type="InterPro" id="IPR036396">
    <property type="entry name" value="Cyt_P450_sf"/>
</dbReference>
<keyword evidence="6" id="KW-0560">Oxidoreductase</keyword>
<accession>A0A9P4J2D6</accession>
<sequence>MVPLHEVADRIFSSPPPMWFVALLAVNVVWLAWTVRVAYLTRLRSVPGPFLAKFTRLWIVSKVAQGQSHHFYRKLHAKYGPVVRIAPDKVILADVVAASSLYSVGTQFYKSDYYKAFGIEMAQSPLPDMPNPTILNLFSTRDLDYHRRVKSAIAPAYAIASLKQMEPFVDTCAELFVEQMRKRSGEVIDIGSWLQYYAFDVIGMITFSKPFDYLDSGTDALALIEPLHGGIIYASIVGQIPWLHRFLLGNTYLQTFLTRYTPMGKASPLVPIRKKKAMNERLNEQQVVDTLFMNVLAGSDTTAITLRAVLYMLIKHPEAYKKLQAEIDEYEAAGKFAKSAVPFDVGKQMPYLKAAIKESMRIHPGVPMPLERLVPAGGMEVLGYHLPTRTAVGVAPSVINYNKEIFGGDAASFRPDRWVHCSPQQLSAMDRYFFSFGAGPRLCIGKNIALLEMTKLVPQLLRHFDIEWASDHPEWQISGYWFAKPKDMFVKMIPRNK</sequence>
<evidence type="ECO:0000256" key="2">
    <source>
        <dbReference type="ARBA" id="ARBA00010617"/>
    </source>
</evidence>
<feature type="binding site" description="axial binding residue" evidence="5">
    <location>
        <position position="443"/>
    </location>
    <ligand>
        <name>heme</name>
        <dbReference type="ChEBI" id="CHEBI:30413"/>
    </ligand>
    <ligandPart>
        <name>Fe</name>
        <dbReference type="ChEBI" id="CHEBI:18248"/>
    </ligandPart>
</feature>
<dbReference type="CDD" id="cd11060">
    <property type="entry name" value="CYP57A1-like"/>
    <property type="match status" value="1"/>
</dbReference>
<dbReference type="PANTHER" id="PTHR24305">
    <property type="entry name" value="CYTOCHROME P450"/>
    <property type="match status" value="1"/>
</dbReference>
<dbReference type="SUPFAM" id="SSF48264">
    <property type="entry name" value="Cytochrome P450"/>
    <property type="match status" value="1"/>
</dbReference>
<comment type="caution">
    <text evidence="8">The sequence shown here is derived from an EMBL/GenBank/DDBJ whole genome shotgun (WGS) entry which is preliminary data.</text>
</comment>
<dbReference type="GO" id="GO:0004497">
    <property type="term" value="F:monooxygenase activity"/>
    <property type="evidence" value="ECO:0007669"/>
    <property type="project" value="UniProtKB-KW"/>
</dbReference>
<keyword evidence="7" id="KW-1133">Transmembrane helix</keyword>
<comment type="cofactor">
    <cofactor evidence="1 5">
        <name>heme</name>
        <dbReference type="ChEBI" id="CHEBI:30413"/>
    </cofactor>
</comment>
<reference evidence="8" key="1">
    <citation type="journal article" date="2020" name="Stud. Mycol.">
        <title>101 Dothideomycetes genomes: a test case for predicting lifestyles and emergence of pathogens.</title>
        <authorList>
            <person name="Haridas S."/>
            <person name="Albert R."/>
            <person name="Binder M."/>
            <person name="Bloem J."/>
            <person name="Labutti K."/>
            <person name="Salamov A."/>
            <person name="Andreopoulos B."/>
            <person name="Baker S."/>
            <person name="Barry K."/>
            <person name="Bills G."/>
            <person name="Bluhm B."/>
            <person name="Cannon C."/>
            <person name="Castanera R."/>
            <person name="Culley D."/>
            <person name="Daum C."/>
            <person name="Ezra D."/>
            <person name="Gonzalez J."/>
            <person name="Henrissat B."/>
            <person name="Kuo A."/>
            <person name="Liang C."/>
            <person name="Lipzen A."/>
            <person name="Lutzoni F."/>
            <person name="Magnuson J."/>
            <person name="Mondo S."/>
            <person name="Nolan M."/>
            <person name="Ohm R."/>
            <person name="Pangilinan J."/>
            <person name="Park H.-J."/>
            <person name="Ramirez L."/>
            <person name="Alfaro M."/>
            <person name="Sun H."/>
            <person name="Tritt A."/>
            <person name="Yoshinaga Y."/>
            <person name="Zwiers L.-H."/>
            <person name="Turgeon B."/>
            <person name="Goodwin S."/>
            <person name="Spatafora J."/>
            <person name="Crous P."/>
            <person name="Grigoriev I."/>
        </authorList>
    </citation>
    <scope>NUCLEOTIDE SEQUENCE</scope>
    <source>
        <strain evidence="8">CBS 260.36</strain>
    </source>
</reference>